<reference evidence="1 2" key="1">
    <citation type="journal article" date="2009" name="Appl. Environ. Microbiol.">
        <title>Three genomes from the phylum Acidobacteria provide insight into the lifestyles of these microorganisms in soils.</title>
        <authorList>
            <person name="Ward N.L."/>
            <person name="Challacombe J.F."/>
            <person name="Janssen P.H."/>
            <person name="Henrissat B."/>
            <person name="Coutinho P.M."/>
            <person name="Wu M."/>
            <person name="Xie G."/>
            <person name="Haft D.H."/>
            <person name="Sait M."/>
            <person name="Badger J."/>
            <person name="Barabote R.D."/>
            <person name="Bradley B."/>
            <person name="Brettin T.S."/>
            <person name="Brinkac L.M."/>
            <person name="Bruce D."/>
            <person name="Creasy T."/>
            <person name="Daugherty S.C."/>
            <person name="Davidsen T.M."/>
            <person name="DeBoy R.T."/>
            <person name="Detter J.C."/>
            <person name="Dodson R.J."/>
            <person name="Durkin A.S."/>
            <person name="Ganapathy A."/>
            <person name="Gwinn-Giglio M."/>
            <person name="Han C.S."/>
            <person name="Khouri H."/>
            <person name="Kiss H."/>
            <person name="Kothari S.P."/>
            <person name="Madupu R."/>
            <person name="Nelson K.E."/>
            <person name="Nelson W.C."/>
            <person name="Paulsen I."/>
            <person name="Penn K."/>
            <person name="Ren Q."/>
            <person name="Rosovitz M.J."/>
            <person name="Selengut J.D."/>
            <person name="Shrivastava S."/>
            <person name="Sullivan S.A."/>
            <person name="Tapia R."/>
            <person name="Thompson L.S."/>
            <person name="Watkins K.L."/>
            <person name="Yang Q."/>
            <person name="Yu C."/>
            <person name="Zafar N."/>
            <person name="Zhou L."/>
            <person name="Kuske C.R."/>
        </authorList>
    </citation>
    <scope>NUCLEOTIDE SEQUENCE [LARGE SCALE GENOMIC DNA]</scope>
    <source>
        <strain evidence="2">ATCC 51196 / DSM 11244 / BCRC 80197 / JCM 7670 / NBRC 15755 / NCIMB 13165 / 161</strain>
    </source>
</reference>
<dbReference type="Proteomes" id="UP000002207">
    <property type="component" value="Chromosome"/>
</dbReference>
<evidence type="ECO:0000313" key="1">
    <source>
        <dbReference type="EMBL" id="ACO34075.1"/>
    </source>
</evidence>
<proteinExistence type="predicted"/>
<sequence length="314" mass="34992">MLEKPMRIFHIRPGCMIGPLSRVKTMGLLCLVTAVLFFLCVPALWAQTVALPQTSSAPRRHLPNAPRPNNVYPVRGVQKAWVVPLAPPLLVSPCTTGACEIKARQTHVCCEESANRFHEYLQDQATHIYTPRELAEMAARDVVDPFNLLTIESLAAIDTAASPHSIFGPGFKGFAKLSGVSMTEDMTDEFVGTFLIPSIDHQDPHYHRMPNKSIPKRVLHTITQVFWTRSDTDRPMFNYSNVVGSMAEEAVATTYVPYQQTGWGAAAERVSLNYAFDPVGNMVTEFLPDVAKHVNFHVVFVQQIIYRAALSEIQ</sequence>
<dbReference type="HOGENOM" id="CLU_860333_0_0_0"/>
<accession>C1F3R5</accession>
<organism evidence="1 2">
    <name type="scientific">Acidobacterium capsulatum (strain ATCC 51196 / DSM 11244 / BCRC 80197 / JCM 7670 / NBRC 15755 / NCIMB 13165 / 161)</name>
    <dbReference type="NCBI Taxonomy" id="240015"/>
    <lineage>
        <taxon>Bacteria</taxon>
        <taxon>Pseudomonadati</taxon>
        <taxon>Acidobacteriota</taxon>
        <taxon>Terriglobia</taxon>
        <taxon>Terriglobales</taxon>
        <taxon>Acidobacteriaceae</taxon>
        <taxon>Acidobacterium</taxon>
    </lineage>
</organism>
<dbReference type="KEGG" id="aca:ACP_2854"/>
<dbReference type="eggNOG" id="ENOG50305NS">
    <property type="taxonomic scope" value="Bacteria"/>
</dbReference>
<evidence type="ECO:0000313" key="2">
    <source>
        <dbReference type="Proteomes" id="UP000002207"/>
    </source>
</evidence>
<gene>
    <name evidence="1" type="ordered locus">ACP_2854</name>
</gene>
<dbReference type="InParanoid" id="C1F3R5"/>
<keyword evidence="2" id="KW-1185">Reference proteome</keyword>
<dbReference type="EMBL" id="CP001472">
    <property type="protein sequence ID" value="ACO34075.1"/>
    <property type="molecule type" value="Genomic_DNA"/>
</dbReference>
<dbReference type="STRING" id="240015.ACP_2854"/>
<protein>
    <submittedName>
        <fullName evidence="1">Uncharacterized protein</fullName>
    </submittedName>
</protein>
<name>C1F3R5_ACIC5</name>
<dbReference type="AlphaFoldDB" id="C1F3R5"/>